<dbReference type="PRINTS" id="PR00161">
    <property type="entry name" value="NIHGNASECYTB"/>
</dbReference>
<keyword evidence="6 12" id="KW-0812">Transmembrane</keyword>
<evidence type="ECO:0000256" key="7">
    <source>
        <dbReference type="ARBA" id="ARBA00022723"/>
    </source>
</evidence>
<dbReference type="AlphaFoldDB" id="A0A917FT21"/>
<dbReference type="InterPro" id="IPR000516">
    <property type="entry name" value="Ni-dep_Hydgase_cyt-B"/>
</dbReference>
<evidence type="ECO:0000256" key="6">
    <source>
        <dbReference type="ARBA" id="ARBA00022692"/>
    </source>
</evidence>
<reference evidence="14" key="1">
    <citation type="journal article" date="2014" name="Int. J. Syst. Evol. Microbiol.">
        <title>Complete genome sequence of Corynebacterium casei LMG S-19264T (=DSM 44701T), isolated from a smear-ripened cheese.</title>
        <authorList>
            <consortium name="US DOE Joint Genome Institute (JGI-PGF)"/>
            <person name="Walter F."/>
            <person name="Albersmeier A."/>
            <person name="Kalinowski J."/>
            <person name="Ruckert C."/>
        </authorList>
    </citation>
    <scope>NUCLEOTIDE SEQUENCE</scope>
    <source>
        <strain evidence="14">CGMCC 1.12181</strain>
    </source>
</reference>
<evidence type="ECO:0000313" key="14">
    <source>
        <dbReference type="EMBL" id="GGG00885.1"/>
    </source>
</evidence>
<sequence>MPDYKSYPVWDAGTRWFHWVNFICVVGLSFIGLIILNGDFFQPATQTKINLKVVHVWIGYVFALNLLWRMVWAFFGNRHARWRAILPGGRGYFAAVRSYIGSFIKGSPEFYIGHNPVGKIAILLLMLALIVQAVTGLVLAGTDVFYPPLGGYFADWIAADGVTPADILPYAPELYNEAAYQSMRAFRKPFITVHLYNFYVLSGLIFLHVFAVVMSEIKGEGDIISAMFSGRKISEQQPKDQVREKTNE</sequence>
<evidence type="ECO:0000313" key="15">
    <source>
        <dbReference type="Proteomes" id="UP000605253"/>
    </source>
</evidence>
<keyword evidence="10" id="KW-0408">Iron</keyword>
<dbReference type="GO" id="GO:0005506">
    <property type="term" value="F:iron ion binding"/>
    <property type="evidence" value="ECO:0007669"/>
    <property type="project" value="InterPro"/>
</dbReference>
<feature type="transmembrane region" description="Helical" evidence="12">
    <location>
        <begin position="196"/>
        <end position="217"/>
    </location>
</feature>
<evidence type="ECO:0000256" key="9">
    <source>
        <dbReference type="ARBA" id="ARBA00022989"/>
    </source>
</evidence>
<dbReference type="InterPro" id="IPR016174">
    <property type="entry name" value="Di-haem_cyt_TM"/>
</dbReference>
<comment type="subcellular location">
    <subcellularLocation>
        <location evidence="1">Cell membrane</location>
        <topology evidence="1">Multi-pass membrane protein</topology>
    </subcellularLocation>
</comment>
<dbReference type="PANTHER" id="PTHR30485:SF2">
    <property type="entry name" value="BLL0597 PROTEIN"/>
    <property type="match status" value="1"/>
</dbReference>
<dbReference type="GO" id="GO:0009055">
    <property type="term" value="F:electron transfer activity"/>
    <property type="evidence" value="ECO:0007669"/>
    <property type="project" value="InterPro"/>
</dbReference>
<dbReference type="Gene3D" id="1.20.950.20">
    <property type="entry name" value="Transmembrane di-heme cytochromes, Chain C"/>
    <property type="match status" value="1"/>
</dbReference>
<evidence type="ECO:0000256" key="2">
    <source>
        <dbReference type="ARBA" id="ARBA00008622"/>
    </source>
</evidence>
<feature type="domain" description="Cytochrome b561 bacterial/Ni-hydrogenase" evidence="13">
    <location>
        <begin position="9"/>
        <end position="230"/>
    </location>
</feature>
<keyword evidence="7" id="KW-0479">Metal-binding</keyword>
<keyword evidence="4" id="KW-1003">Cell membrane</keyword>
<feature type="transmembrane region" description="Helical" evidence="12">
    <location>
        <begin position="16"/>
        <end position="36"/>
    </location>
</feature>
<reference evidence="14" key="2">
    <citation type="submission" date="2020-09" db="EMBL/GenBank/DDBJ databases">
        <authorList>
            <person name="Sun Q."/>
            <person name="Zhou Y."/>
        </authorList>
    </citation>
    <scope>NUCLEOTIDE SEQUENCE</scope>
    <source>
        <strain evidence="14">CGMCC 1.12181</strain>
    </source>
</reference>
<dbReference type="GO" id="GO:0020037">
    <property type="term" value="F:heme binding"/>
    <property type="evidence" value="ECO:0007669"/>
    <property type="project" value="TreeGrafter"/>
</dbReference>
<dbReference type="Pfam" id="PF01292">
    <property type="entry name" value="Ni_hydr_CYTB"/>
    <property type="match status" value="1"/>
</dbReference>
<evidence type="ECO:0000256" key="1">
    <source>
        <dbReference type="ARBA" id="ARBA00004651"/>
    </source>
</evidence>
<keyword evidence="15" id="KW-1185">Reference proteome</keyword>
<evidence type="ECO:0000256" key="4">
    <source>
        <dbReference type="ARBA" id="ARBA00022475"/>
    </source>
</evidence>
<name>A0A917FT21_9GAMM</name>
<dbReference type="SUPFAM" id="SSF81342">
    <property type="entry name" value="Transmembrane di-heme cytochromes"/>
    <property type="match status" value="1"/>
</dbReference>
<dbReference type="EMBL" id="BMEO01000013">
    <property type="protein sequence ID" value="GGG00885.1"/>
    <property type="molecule type" value="Genomic_DNA"/>
</dbReference>
<evidence type="ECO:0000256" key="12">
    <source>
        <dbReference type="SAM" id="Phobius"/>
    </source>
</evidence>
<dbReference type="InterPro" id="IPR051542">
    <property type="entry name" value="Hydrogenase_cytochrome"/>
</dbReference>
<dbReference type="PANTHER" id="PTHR30485">
    <property type="entry name" value="NI/FE-HYDROGENASE 1 B-TYPE CYTOCHROME SUBUNIT"/>
    <property type="match status" value="1"/>
</dbReference>
<protein>
    <submittedName>
        <fullName evidence="14">Cytochrome b561</fullName>
    </submittedName>
</protein>
<keyword evidence="5" id="KW-0349">Heme</keyword>
<keyword evidence="11 12" id="KW-0472">Membrane</keyword>
<feature type="transmembrane region" description="Helical" evidence="12">
    <location>
        <begin position="56"/>
        <end position="75"/>
    </location>
</feature>
<evidence type="ECO:0000256" key="8">
    <source>
        <dbReference type="ARBA" id="ARBA00022982"/>
    </source>
</evidence>
<dbReference type="Proteomes" id="UP000605253">
    <property type="component" value="Unassembled WGS sequence"/>
</dbReference>
<dbReference type="GO" id="GO:0005886">
    <property type="term" value="C:plasma membrane"/>
    <property type="evidence" value="ECO:0007669"/>
    <property type="project" value="UniProtKB-SubCell"/>
</dbReference>
<keyword evidence="9 12" id="KW-1133">Transmembrane helix</keyword>
<evidence type="ECO:0000256" key="5">
    <source>
        <dbReference type="ARBA" id="ARBA00022617"/>
    </source>
</evidence>
<proteinExistence type="inferred from homology"/>
<accession>A0A917FT21</accession>
<comment type="caution">
    <text evidence="14">The sequence shown here is derived from an EMBL/GenBank/DDBJ whole genome shotgun (WGS) entry which is preliminary data.</text>
</comment>
<keyword evidence="3" id="KW-0813">Transport</keyword>
<gene>
    <name evidence="14" type="ORF">GCM10011365_22710</name>
</gene>
<evidence type="ECO:0000256" key="11">
    <source>
        <dbReference type="ARBA" id="ARBA00023136"/>
    </source>
</evidence>
<dbReference type="RefSeq" id="WP_188365874.1">
    <property type="nucleotide sequence ID" value="NZ_BAABJF010000031.1"/>
</dbReference>
<feature type="transmembrane region" description="Helical" evidence="12">
    <location>
        <begin position="120"/>
        <end position="140"/>
    </location>
</feature>
<comment type="similarity">
    <text evidence="2">Belongs to the HupC/HyaC/HydC family.</text>
</comment>
<evidence type="ECO:0000259" key="13">
    <source>
        <dbReference type="Pfam" id="PF01292"/>
    </source>
</evidence>
<evidence type="ECO:0000256" key="10">
    <source>
        <dbReference type="ARBA" id="ARBA00023004"/>
    </source>
</evidence>
<evidence type="ECO:0000256" key="3">
    <source>
        <dbReference type="ARBA" id="ARBA00022448"/>
    </source>
</evidence>
<dbReference type="InterPro" id="IPR011577">
    <property type="entry name" value="Cyt_b561_bac/Ni-Hgenase"/>
</dbReference>
<organism evidence="14 15">
    <name type="scientific">Marinicella pacifica</name>
    <dbReference type="NCBI Taxonomy" id="1171543"/>
    <lineage>
        <taxon>Bacteria</taxon>
        <taxon>Pseudomonadati</taxon>
        <taxon>Pseudomonadota</taxon>
        <taxon>Gammaproteobacteria</taxon>
        <taxon>Lysobacterales</taxon>
        <taxon>Marinicellaceae</taxon>
        <taxon>Marinicella</taxon>
    </lineage>
</organism>
<dbReference type="GO" id="GO:0022904">
    <property type="term" value="P:respiratory electron transport chain"/>
    <property type="evidence" value="ECO:0007669"/>
    <property type="project" value="InterPro"/>
</dbReference>
<keyword evidence="8" id="KW-0249">Electron transport</keyword>